<organism evidence="3 4">
    <name type="scientific">Guyanagaster necrorhizus</name>
    <dbReference type="NCBI Taxonomy" id="856835"/>
    <lineage>
        <taxon>Eukaryota</taxon>
        <taxon>Fungi</taxon>
        <taxon>Dikarya</taxon>
        <taxon>Basidiomycota</taxon>
        <taxon>Agaricomycotina</taxon>
        <taxon>Agaricomycetes</taxon>
        <taxon>Agaricomycetidae</taxon>
        <taxon>Agaricales</taxon>
        <taxon>Marasmiineae</taxon>
        <taxon>Physalacriaceae</taxon>
        <taxon>Guyanagaster</taxon>
    </lineage>
</organism>
<evidence type="ECO:0000259" key="2">
    <source>
        <dbReference type="Pfam" id="PF20151"/>
    </source>
</evidence>
<reference evidence="3" key="1">
    <citation type="submission" date="2020-11" db="EMBL/GenBank/DDBJ databases">
        <title>Adaptations for nitrogen fixation in a non-lichenized fungal sporocarp promotes dispersal by wood-feeding termites.</title>
        <authorList>
            <consortium name="DOE Joint Genome Institute"/>
            <person name="Koch R.A."/>
            <person name="Yoon G."/>
            <person name="Arayal U."/>
            <person name="Lail K."/>
            <person name="Amirebrahimi M."/>
            <person name="Labutti K."/>
            <person name="Lipzen A."/>
            <person name="Riley R."/>
            <person name="Barry K."/>
            <person name="Henrissat B."/>
            <person name="Grigoriev I.V."/>
            <person name="Herr J.R."/>
            <person name="Aime M.C."/>
        </authorList>
    </citation>
    <scope>NUCLEOTIDE SEQUENCE</scope>
    <source>
        <strain evidence="3">MCA 3950</strain>
    </source>
</reference>
<comment type="caution">
    <text evidence="3">The sequence shown here is derived from an EMBL/GenBank/DDBJ whole genome shotgun (WGS) entry which is preliminary data.</text>
</comment>
<feature type="transmembrane region" description="Helical" evidence="1">
    <location>
        <begin position="13"/>
        <end position="33"/>
    </location>
</feature>
<evidence type="ECO:0000256" key="1">
    <source>
        <dbReference type="SAM" id="Phobius"/>
    </source>
</evidence>
<dbReference type="Proteomes" id="UP000812287">
    <property type="component" value="Unassembled WGS sequence"/>
</dbReference>
<feature type="transmembrane region" description="Helical" evidence="1">
    <location>
        <begin position="197"/>
        <end position="216"/>
    </location>
</feature>
<feature type="transmembrane region" description="Helical" evidence="1">
    <location>
        <begin position="152"/>
        <end position="170"/>
    </location>
</feature>
<protein>
    <recommendedName>
        <fullName evidence="2">DUF6533 domain-containing protein</fullName>
    </recommendedName>
</protein>
<feature type="transmembrane region" description="Helical" evidence="1">
    <location>
        <begin position="98"/>
        <end position="121"/>
    </location>
</feature>
<dbReference type="AlphaFoldDB" id="A0A9P7VVN9"/>
<dbReference type="EMBL" id="MU250529">
    <property type="protein sequence ID" value="KAG7448381.1"/>
    <property type="molecule type" value="Genomic_DNA"/>
</dbReference>
<dbReference type="GeneID" id="66105290"/>
<dbReference type="Pfam" id="PF20151">
    <property type="entry name" value="DUF6533"/>
    <property type="match status" value="1"/>
</dbReference>
<feature type="transmembrane region" description="Helical" evidence="1">
    <location>
        <begin position="71"/>
        <end position="92"/>
    </location>
</feature>
<sequence length="285" mass="31896">MPLVGCLFHSVEVWSFISFSVASGVIVLFDHLITIDDERGHWSIGKLLFIINRYYTFLSVMCHRFSRWQGWTGLIACMIAEVILQMRLYALYLLNKKVLALMVTSFVISSASAAVIMGLVLSNISSTLVAVSYALPGISICALSGIPDYFYAFWIPIIVFESMLCGLALFRGYQMFSSDRPLFSSGRHLVSILIRDSVFYFVVMFATYLTNLLVWTTAPADLLEIPIGFSVTFSCVMSNRIILNVRRANEEVIESKATGSPKEGPDKAVDLLGDQGYVSHTRVRY</sequence>
<proteinExistence type="predicted"/>
<accession>A0A9P7VVN9</accession>
<dbReference type="InterPro" id="IPR045340">
    <property type="entry name" value="DUF6533"/>
</dbReference>
<gene>
    <name evidence="3" type="ORF">BT62DRAFT_889499</name>
</gene>
<keyword evidence="4" id="KW-1185">Reference proteome</keyword>
<feature type="domain" description="DUF6533" evidence="2">
    <location>
        <begin position="19"/>
        <end position="58"/>
    </location>
</feature>
<evidence type="ECO:0000313" key="4">
    <source>
        <dbReference type="Proteomes" id="UP000812287"/>
    </source>
</evidence>
<dbReference type="OrthoDB" id="3349377at2759"/>
<keyword evidence="1" id="KW-0812">Transmembrane</keyword>
<keyword evidence="1" id="KW-0472">Membrane</keyword>
<keyword evidence="1" id="KW-1133">Transmembrane helix</keyword>
<dbReference type="RefSeq" id="XP_043041881.1">
    <property type="nucleotide sequence ID" value="XM_043182993.1"/>
</dbReference>
<name>A0A9P7VVN9_9AGAR</name>
<feature type="transmembrane region" description="Helical" evidence="1">
    <location>
        <begin position="128"/>
        <end position="146"/>
    </location>
</feature>
<evidence type="ECO:0000313" key="3">
    <source>
        <dbReference type="EMBL" id="KAG7448381.1"/>
    </source>
</evidence>